<reference evidence="2" key="1">
    <citation type="submission" date="2021-01" db="EMBL/GenBank/DDBJ databases">
        <authorList>
            <person name="Corre E."/>
            <person name="Pelletier E."/>
            <person name="Niang G."/>
            <person name="Scheremetjew M."/>
            <person name="Finn R."/>
            <person name="Kale V."/>
            <person name="Holt S."/>
            <person name="Cochrane G."/>
            <person name="Meng A."/>
            <person name="Brown T."/>
            <person name="Cohen L."/>
        </authorList>
    </citation>
    <scope>NUCLEOTIDE SEQUENCE</scope>
</reference>
<sequence>MERSHITTREVEGRGVCAFAAKSFSAGDIVLLERALVVSALGAPGNLNRDLWFALAQLERSNQVPAFEPNQHMGALAALRDLGPAVCRAKLLTKTVGDEVALPSAAEARRDARVLRQIVSNGTLGQSAGSFTPGEYARLRQVMKVNGFRFNAALGKDDHGYDMGEVVFDRVSRINHSCEPNVTFHVSWSEEYNTMINSIVAARDMELGEEVCISYLPLSMPAVQRRRDFQRHWGFTCDCLSCQRDSAESVVPVVSRAVQAVEIVKSIIIAEDDMNSSASSEVGVCWDDLHDPIVVG</sequence>
<dbReference type="AlphaFoldDB" id="A0A7S1ANJ3"/>
<dbReference type="Gene3D" id="2.170.270.10">
    <property type="entry name" value="SET domain"/>
    <property type="match status" value="1"/>
</dbReference>
<dbReference type="EMBL" id="HBFQ01047514">
    <property type="protein sequence ID" value="CAD8859493.1"/>
    <property type="molecule type" value="Transcribed_RNA"/>
</dbReference>
<dbReference type="Pfam" id="PF00856">
    <property type="entry name" value="SET"/>
    <property type="match status" value="1"/>
</dbReference>
<dbReference type="InterPro" id="IPR001214">
    <property type="entry name" value="SET_dom"/>
</dbReference>
<dbReference type="PROSITE" id="PS50280">
    <property type="entry name" value="SET"/>
    <property type="match status" value="1"/>
</dbReference>
<dbReference type="GO" id="GO:0005634">
    <property type="term" value="C:nucleus"/>
    <property type="evidence" value="ECO:0007669"/>
    <property type="project" value="TreeGrafter"/>
</dbReference>
<dbReference type="CDD" id="cd20071">
    <property type="entry name" value="SET_SMYD"/>
    <property type="match status" value="1"/>
</dbReference>
<accession>A0A7S1ANJ3</accession>
<protein>
    <recommendedName>
        <fullName evidence="1">SET domain-containing protein</fullName>
    </recommendedName>
</protein>
<dbReference type="PANTHER" id="PTHR12197">
    <property type="entry name" value="HISTONE-LYSINE N-METHYLTRANSFERASE SMYD"/>
    <property type="match status" value="1"/>
</dbReference>
<evidence type="ECO:0000259" key="1">
    <source>
        <dbReference type="PROSITE" id="PS50280"/>
    </source>
</evidence>
<dbReference type="InterPro" id="IPR050869">
    <property type="entry name" value="H3K4_H4K5_MeTrfase"/>
</dbReference>
<dbReference type="PANTHER" id="PTHR12197:SF251">
    <property type="entry name" value="EG:BACR7C10.4 PROTEIN"/>
    <property type="match status" value="1"/>
</dbReference>
<evidence type="ECO:0000313" key="2">
    <source>
        <dbReference type="EMBL" id="CAD8859493.1"/>
    </source>
</evidence>
<dbReference type="InterPro" id="IPR046341">
    <property type="entry name" value="SET_dom_sf"/>
</dbReference>
<proteinExistence type="predicted"/>
<name>A0A7S1ANJ3_NOCSC</name>
<organism evidence="2">
    <name type="scientific">Noctiluca scintillans</name>
    <name type="common">Sea sparkle</name>
    <name type="synonym">Red tide dinoflagellate</name>
    <dbReference type="NCBI Taxonomy" id="2966"/>
    <lineage>
        <taxon>Eukaryota</taxon>
        <taxon>Sar</taxon>
        <taxon>Alveolata</taxon>
        <taxon>Dinophyceae</taxon>
        <taxon>Noctilucales</taxon>
        <taxon>Noctilucaceae</taxon>
        <taxon>Noctiluca</taxon>
    </lineage>
</organism>
<gene>
    <name evidence="2" type="ORF">NSCI0253_LOCUS33847</name>
</gene>
<dbReference type="SUPFAM" id="SSF82199">
    <property type="entry name" value="SET domain"/>
    <property type="match status" value="1"/>
</dbReference>
<feature type="domain" description="SET" evidence="1">
    <location>
        <begin position="4"/>
        <end position="216"/>
    </location>
</feature>